<evidence type="ECO:0000256" key="2">
    <source>
        <dbReference type="ARBA" id="ARBA00023125"/>
    </source>
</evidence>
<dbReference type="InterPro" id="IPR010982">
    <property type="entry name" value="Lambda_DNA-bd_dom_sf"/>
</dbReference>
<proteinExistence type="predicted"/>
<keyword evidence="2 5" id="KW-0238">DNA-binding</keyword>
<name>A0A9D1FKF1_9FIRM</name>
<dbReference type="InterPro" id="IPR000843">
    <property type="entry name" value="HTH_LacI"/>
</dbReference>
<feature type="domain" description="HTH lacI-type" evidence="4">
    <location>
        <begin position="4"/>
        <end position="58"/>
    </location>
</feature>
<reference evidence="5" key="2">
    <citation type="journal article" date="2021" name="PeerJ">
        <title>Extensive microbial diversity within the chicken gut microbiome revealed by metagenomics and culture.</title>
        <authorList>
            <person name="Gilroy R."/>
            <person name="Ravi A."/>
            <person name="Getino M."/>
            <person name="Pursley I."/>
            <person name="Horton D.L."/>
            <person name="Alikhan N.F."/>
            <person name="Baker D."/>
            <person name="Gharbi K."/>
            <person name="Hall N."/>
            <person name="Watson M."/>
            <person name="Adriaenssens E.M."/>
            <person name="Foster-Nyarko E."/>
            <person name="Jarju S."/>
            <person name="Secka A."/>
            <person name="Antonio M."/>
            <person name="Oren A."/>
            <person name="Chaudhuri R.R."/>
            <person name="La Ragione R."/>
            <person name="Hildebrand F."/>
            <person name="Pallen M.J."/>
        </authorList>
    </citation>
    <scope>NUCLEOTIDE SEQUENCE</scope>
    <source>
        <strain evidence="5">CHK199-13235</strain>
    </source>
</reference>
<reference evidence="5" key="1">
    <citation type="submission" date="2020-10" db="EMBL/GenBank/DDBJ databases">
        <authorList>
            <person name="Gilroy R."/>
        </authorList>
    </citation>
    <scope>NUCLEOTIDE SEQUENCE</scope>
    <source>
        <strain evidence="5">CHK199-13235</strain>
    </source>
</reference>
<evidence type="ECO:0000313" key="5">
    <source>
        <dbReference type="EMBL" id="HIS75332.1"/>
    </source>
</evidence>
<protein>
    <submittedName>
        <fullName evidence="5">LacI family DNA-binding transcriptional regulator</fullName>
    </submittedName>
</protein>
<dbReference type="PROSITE" id="PS50932">
    <property type="entry name" value="HTH_LACI_2"/>
    <property type="match status" value="1"/>
</dbReference>
<dbReference type="SMART" id="SM00354">
    <property type="entry name" value="HTH_LACI"/>
    <property type="match status" value="1"/>
</dbReference>
<accession>A0A9D1FKF1</accession>
<organism evidence="5 6">
    <name type="scientific">Candidatus Merdivicinus excrementipullorum</name>
    <dbReference type="NCBI Taxonomy" id="2840867"/>
    <lineage>
        <taxon>Bacteria</taxon>
        <taxon>Bacillati</taxon>
        <taxon>Bacillota</taxon>
        <taxon>Clostridia</taxon>
        <taxon>Eubacteriales</taxon>
        <taxon>Oscillospiraceae</taxon>
        <taxon>Oscillospiraceae incertae sedis</taxon>
        <taxon>Candidatus Merdivicinus</taxon>
    </lineage>
</organism>
<dbReference type="GO" id="GO:0000976">
    <property type="term" value="F:transcription cis-regulatory region binding"/>
    <property type="evidence" value="ECO:0007669"/>
    <property type="project" value="TreeGrafter"/>
</dbReference>
<dbReference type="InterPro" id="IPR046335">
    <property type="entry name" value="LacI/GalR-like_sensor"/>
</dbReference>
<dbReference type="GO" id="GO:0003700">
    <property type="term" value="F:DNA-binding transcription factor activity"/>
    <property type="evidence" value="ECO:0007669"/>
    <property type="project" value="TreeGrafter"/>
</dbReference>
<dbReference type="Pfam" id="PF13377">
    <property type="entry name" value="Peripla_BP_3"/>
    <property type="match status" value="1"/>
</dbReference>
<gene>
    <name evidence="5" type="ORF">IAB51_00840</name>
</gene>
<dbReference type="SUPFAM" id="SSF53822">
    <property type="entry name" value="Periplasmic binding protein-like I"/>
    <property type="match status" value="1"/>
</dbReference>
<dbReference type="Gene3D" id="3.40.50.2300">
    <property type="match status" value="2"/>
</dbReference>
<evidence type="ECO:0000256" key="1">
    <source>
        <dbReference type="ARBA" id="ARBA00023015"/>
    </source>
</evidence>
<sequence>MPKVTIKTIAQMAGVSPSTVSIVLNDRPGVSESTREKVRQIIQANHYVPNPNSRRLLFNKSDNITVLLNKNQGELHSQFYVELNNEIVSECSKIGYNLVYAFYDLTANNESVMPPIIEHRDTGGVIFLGDPPMPVQQTMTSYDIPFVISDAHVLQTDIPSVYTDYNQAAYVATKYLIDNGHRDIGYLGYDSPKYLETTLWGFQSALRDGGCLYHPEWMLSSPNSDKISYERSRRWEQTGKLPSAIFCTGDLIAIGCMRYFQHKGFDIPRDISLISIDDMLISEYVTPGLTTVHINNQNLAQASMALLLDRISGKNKLPEHLLVPHGDIVERSSVCPYTLRE</sequence>
<comment type="caution">
    <text evidence="5">The sequence shown here is derived from an EMBL/GenBank/DDBJ whole genome shotgun (WGS) entry which is preliminary data.</text>
</comment>
<dbReference type="PANTHER" id="PTHR30146">
    <property type="entry name" value="LACI-RELATED TRANSCRIPTIONAL REPRESSOR"/>
    <property type="match status" value="1"/>
</dbReference>
<dbReference type="CDD" id="cd06267">
    <property type="entry name" value="PBP1_LacI_sugar_binding-like"/>
    <property type="match status" value="1"/>
</dbReference>
<dbReference type="Proteomes" id="UP000824002">
    <property type="component" value="Unassembled WGS sequence"/>
</dbReference>
<dbReference type="Gene3D" id="1.10.260.40">
    <property type="entry name" value="lambda repressor-like DNA-binding domains"/>
    <property type="match status" value="1"/>
</dbReference>
<dbReference type="AlphaFoldDB" id="A0A9D1FKF1"/>
<dbReference type="EMBL" id="DVJP01000010">
    <property type="protein sequence ID" value="HIS75332.1"/>
    <property type="molecule type" value="Genomic_DNA"/>
</dbReference>
<dbReference type="InterPro" id="IPR028082">
    <property type="entry name" value="Peripla_BP_I"/>
</dbReference>
<keyword evidence="3" id="KW-0804">Transcription</keyword>
<evidence type="ECO:0000259" key="4">
    <source>
        <dbReference type="PROSITE" id="PS50932"/>
    </source>
</evidence>
<dbReference type="PANTHER" id="PTHR30146:SF109">
    <property type="entry name" value="HTH-TYPE TRANSCRIPTIONAL REGULATOR GALS"/>
    <property type="match status" value="1"/>
</dbReference>
<keyword evidence="1" id="KW-0805">Transcription regulation</keyword>
<dbReference type="CDD" id="cd01392">
    <property type="entry name" value="HTH_LacI"/>
    <property type="match status" value="1"/>
</dbReference>
<dbReference type="Pfam" id="PF00356">
    <property type="entry name" value="LacI"/>
    <property type="match status" value="1"/>
</dbReference>
<evidence type="ECO:0000313" key="6">
    <source>
        <dbReference type="Proteomes" id="UP000824002"/>
    </source>
</evidence>
<evidence type="ECO:0000256" key="3">
    <source>
        <dbReference type="ARBA" id="ARBA00023163"/>
    </source>
</evidence>
<dbReference type="SUPFAM" id="SSF47413">
    <property type="entry name" value="lambda repressor-like DNA-binding domains"/>
    <property type="match status" value="1"/>
</dbReference>